<dbReference type="Proteomes" id="UP001610432">
    <property type="component" value="Unassembled WGS sequence"/>
</dbReference>
<proteinExistence type="predicted"/>
<dbReference type="RefSeq" id="XP_070884894.1">
    <property type="nucleotide sequence ID" value="XM_071024763.1"/>
</dbReference>
<name>A0ABR4LN03_9EURO</name>
<organism evidence="1 2">
    <name type="scientific">Aspergillus lucknowensis</name>
    <dbReference type="NCBI Taxonomy" id="176173"/>
    <lineage>
        <taxon>Eukaryota</taxon>
        <taxon>Fungi</taxon>
        <taxon>Dikarya</taxon>
        <taxon>Ascomycota</taxon>
        <taxon>Pezizomycotina</taxon>
        <taxon>Eurotiomycetes</taxon>
        <taxon>Eurotiomycetidae</taxon>
        <taxon>Eurotiales</taxon>
        <taxon>Aspergillaceae</taxon>
        <taxon>Aspergillus</taxon>
        <taxon>Aspergillus subgen. Nidulantes</taxon>
    </lineage>
</organism>
<evidence type="ECO:0008006" key="3">
    <source>
        <dbReference type="Google" id="ProtNLM"/>
    </source>
</evidence>
<accession>A0ABR4LN03</accession>
<evidence type="ECO:0000313" key="1">
    <source>
        <dbReference type="EMBL" id="KAL2865915.1"/>
    </source>
</evidence>
<evidence type="ECO:0000313" key="2">
    <source>
        <dbReference type="Proteomes" id="UP001610432"/>
    </source>
</evidence>
<keyword evidence="2" id="KW-1185">Reference proteome</keyword>
<dbReference type="EMBL" id="JBFXLQ010000028">
    <property type="protein sequence ID" value="KAL2865915.1"/>
    <property type="molecule type" value="Genomic_DNA"/>
</dbReference>
<comment type="caution">
    <text evidence="1">The sequence shown here is derived from an EMBL/GenBank/DDBJ whole genome shotgun (WGS) entry which is preliminary data.</text>
</comment>
<sequence length="75" mass="8204">MDSSSVSAHLELSALLTSRLILLPIPTAVSPTTSPTLAIAVLHSDWVFCEMAFGGHFPARNRSDDEKCRVIETRH</sequence>
<gene>
    <name evidence="1" type="ORF">BJX67DRAFT_149165</name>
</gene>
<reference evidence="1 2" key="1">
    <citation type="submission" date="2024-07" db="EMBL/GenBank/DDBJ databases">
        <title>Section-level genome sequencing and comparative genomics of Aspergillus sections Usti and Cavernicolus.</title>
        <authorList>
            <consortium name="Lawrence Berkeley National Laboratory"/>
            <person name="Nybo J.L."/>
            <person name="Vesth T.C."/>
            <person name="Theobald S."/>
            <person name="Frisvad J.C."/>
            <person name="Larsen T.O."/>
            <person name="Kjaerboelling I."/>
            <person name="Rothschild-Mancinelli K."/>
            <person name="Lyhne E.K."/>
            <person name="Kogle M.E."/>
            <person name="Barry K."/>
            <person name="Clum A."/>
            <person name="Na H."/>
            <person name="Ledsgaard L."/>
            <person name="Lin J."/>
            <person name="Lipzen A."/>
            <person name="Kuo A."/>
            <person name="Riley R."/>
            <person name="Mondo S."/>
            <person name="Labutti K."/>
            <person name="Haridas S."/>
            <person name="Pangalinan J."/>
            <person name="Salamov A.A."/>
            <person name="Simmons B.A."/>
            <person name="Magnuson J.K."/>
            <person name="Chen J."/>
            <person name="Drula E."/>
            <person name="Henrissat B."/>
            <person name="Wiebenga A."/>
            <person name="Lubbers R.J."/>
            <person name="Gomes A.C."/>
            <person name="Macurrencykelacurrency M.R."/>
            <person name="Stajich J."/>
            <person name="Grigoriev I.V."/>
            <person name="Mortensen U.H."/>
            <person name="De Vries R.P."/>
            <person name="Baker S.E."/>
            <person name="Andersen M.R."/>
        </authorList>
    </citation>
    <scope>NUCLEOTIDE SEQUENCE [LARGE SCALE GENOMIC DNA]</scope>
    <source>
        <strain evidence="1 2">CBS 449.75</strain>
    </source>
</reference>
<dbReference type="GeneID" id="98139835"/>
<protein>
    <recommendedName>
        <fullName evidence="3">Secreted protein</fullName>
    </recommendedName>
</protein>